<accession>A0AAV5R0P9</accession>
<feature type="transmembrane region" description="Helical" evidence="7">
    <location>
        <begin position="695"/>
        <end position="714"/>
    </location>
</feature>
<dbReference type="InterPro" id="IPR004331">
    <property type="entry name" value="SPX_dom"/>
</dbReference>
<dbReference type="PANTHER" id="PTHR10783:SF103">
    <property type="entry name" value="SOLUTE CARRIER FAMILY 53 MEMBER 1"/>
    <property type="match status" value="1"/>
</dbReference>
<dbReference type="PANTHER" id="PTHR10783">
    <property type="entry name" value="XENOTROPIC AND POLYTROPIC RETROVIRUS RECEPTOR 1-RELATED"/>
    <property type="match status" value="1"/>
</dbReference>
<comment type="subcellular location">
    <subcellularLocation>
        <location evidence="1">Membrane</location>
        <topology evidence="1">Multi-pass membrane protein</topology>
    </subcellularLocation>
</comment>
<name>A0AAV5R0P9_PICKL</name>
<evidence type="ECO:0000256" key="7">
    <source>
        <dbReference type="SAM" id="Phobius"/>
    </source>
</evidence>
<dbReference type="Proteomes" id="UP001378960">
    <property type="component" value="Unassembled WGS sequence"/>
</dbReference>
<dbReference type="GO" id="GO:0000822">
    <property type="term" value="F:inositol hexakisphosphate binding"/>
    <property type="evidence" value="ECO:0007669"/>
    <property type="project" value="TreeGrafter"/>
</dbReference>
<dbReference type="GO" id="GO:0005886">
    <property type="term" value="C:plasma membrane"/>
    <property type="evidence" value="ECO:0007669"/>
    <property type="project" value="TreeGrafter"/>
</dbReference>
<feature type="transmembrane region" description="Helical" evidence="7">
    <location>
        <begin position="505"/>
        <end position="525"/>
    </location>
</feature>
<feature type="transmembrane region" description="Helical" evidence="7">
    <location>
        <begin position="577"/>
        <end position="595"/>
    </location>
</feature>
<feature type="transmembrane region" description="Helical" evidence="7">
    <location>
        <begin position="807"/>
        <end position="824"/>
    </location>
</feature>
<feature type="region of interest" description="Disordered" evidence="6">
    <location>
        <begin position="112"/>
        <end position="137"/>
    </location>
</feature>
<dbReference type="GO" id="GO:0005794">
    <property type="term" value="C:Golgi apparatus"/>
    <property type="evidence" value="ECO:0007669"/>
    <property type="project" value="TreeGrafter"/>
</dbReference>
<dbReference type="PROSITE" id="PS51382">
    <property type="entry name" value="SPX"/>
    <property type="match status" value="1"/>
</dbReference>
<feature type="transmembrane region" description="Helical" evidence="7">
    <location>
        <begin position="734"/>
        <end position="753"/>
    </location>
</feature>
<keyword evidence="11" id="KW-1185">Reference proteome</keyword>
<sequence length="1030" mass="120393">MKFGDFLEHQLVSEWRSQYLDYNKGKNKLNKLTVFLETSSECQCHDGKSPKTALRGSPLLLDASELAENDSHSVFVREGGDGKSDYQLGNRESIIEERNNFRQIWKDYGSTDSLDKDNDDARSDLDSDEGLEYNDDENNDYKVVSLVDQVDFKIKPKNNENENVPLLRRHSVTRKGNDNVGQHHRSYSTSVLYMRGPQPELSEENKDITKLAKQQFISWVDVELLKVDTFYRNKELDYTKRFISLLDQLKELENEQAKISKSNSTGLDESTNNHQNCHQHKKINKKSFFQKIKFNNPLSTVSILARIQFIFNHFEMPSMPNYFWNNHKQIQDSESDTESQNESISTKDKSYIPPPPFISKIMIKKAICELYHSIELLGSYKIVNKTAFRKLVKKYDKKCHDSKLSSYTNKVESMYFNKSDILSKLVESIEDLFTEKFEDGHRKTAITKLRSFELQKTHYRSNFISGYLIGISCPFLLFFILEIISKNGNNEYPNMKFVLQLWGSWFLFVLAGLLFAINCVVWDKYKINYKLVFELNPHDALDYKQFLIIPSSLLFIGSIMAYWSMSDVFGDIIYYPYIYFYSLLVILFCPLNVFYLKARIWFIVSIFRLFLSGFYPVEFRDFFMGVVTCSLTYSIANIYMMFCLKSVDWTNCGTCGPMKSHILGICACIPPIWRSMQCLRRFLDTGEWFPHFANLAKYLITTSYFFLLSLYRISTFKDEALRQINGYNYKSSNITITVIFILISIINSTYSSFWDICMDWSLMQLSSDNYLLRDVLIYKHKPVYYFAMFIDIVLRFQWIVYVFTPYYISHSPLTAFFVAIAELLRRFIWMFFRMENEHASNVNLFRVSRVCPLPYISNIQKIINSKDINEYIERKLNTSIRQILSNKVTIPTINIMELEETIALLTPSNIINNNNNSNIDLESICTSGNYDIQDDAMSIYSAATQRTSAIRTSGWQQLSHIISRAHAKEFQQRDQNKNINNNGNITGSDIDDNYDLREELNLVNDNNDRIIDDDDNDLEVNYDMSETRSI</sequence>
<protein>
    <submittedName>
        <fullName evidence="10">Uncharacterized protein</fullName>
    </submittedName>
</protein>
<evidence type="ECO:0000256" key="3">
    <source>
        <dbReference type="ARBA" id="ARBA00022692"/>
    </source>
</evidence>
<feature type="transmembrane region" description="Helical" evidence="7">
    <location>
        <begin position="546"/>
        <end position="565"/>
    </location>
</feature>
<comment type="caution">
    <text evidence="10">The sequence shown here is derived from an EMBL/GenBank/DDBJ whole genome shotgun (WGS) entry which is preliminary data.</text>
</comment>
<keyword evidence="4 7" id="KW-1133">Transmembrane helix</keyword>
<organism evidence="10 11">
    <name type="scientific">Pichia kluyveri</name>
    <name type="common">Yeast</name>
    <dbReference type="NCBI Taxonomy" id="36015"/>
    <lineage>
        <taxon>Eukaryota</taxon>
        <taxon>Fungi</taxon>
        <taxon>Dikarya</taxon>
        <taxon>Ascomycota</taxon>
        <taxon>Saccharomycotina</taxon>
        <taxon>Pichiomycetes</taxon>
        <taxon>Pichiales</taxon>
        <taxon>Pichiaceae</taxon>
        <taxon>Pichia</taxon>
    </lineage>
</organism>
<dbReference type="Pfam" id="PF03105">
    <property type="entry name" value="SPX"/>
    <property type="match status" value="1"/>
</dbReference>
<feature type="transmembrane region" description="Helical" evidence="7">
    <location>
        <begin position="623"/>
        <end position="642"/>
    </location>
</feature>
<dbReference type="GO" id="GO:0006817">
    <property type="term" value="P:phosphate ion transport"/>
    <property type="evidence" value="ECO:0007669"/>
    <property type="project" value="TreeGrafter"/>
</dbReference>
<evidence type="ECO:0000256" key="6">
    <source>
        <dbReference type="SAM" id="MobiDB-lite"/>
    </source>
</evidence>
<feature type="region of interest" description="Disordered" evidence="6">
    <location>
        <begin position="330"/>
        <end position="350"/>
    </location>
</feature>
<feature type="transmembrane region" description="Helical" evidence="7">
    <location>
        <begin position="600"/>
        <end position="617"/>
    </location>
</feature>
<keyword evidence="3 7" id="KW-0812">Transmembrane</keyword>
<reference evidence="10 11" key="1">
    <citation type="journal article" date="2023" name="Elife">
        <title>Identification of key yeast species and microbe-microbe interactions impacting larval growth of Drosophila in the wild.</title>
        <authorList>
            <person name="Mure A."/>
            <person name="Sugiura Y."/>
            <person name="Maeda R."/>
            <person name="Honda K."/>
            <person name="Sakurai N."/>
            <person name="Takahashi Y."/>
            <person name="Watada M."/>
            <person name="Katoh T."/>
            <person name="Gotoh A."/>
            <person name="Gotoh Y."/>
            <person name="Taniguchi I."/>
            <person name="Nakamura K."/>
            <person name="Hayashi T."/>
            <person name="Katayama T."/>
            <person name="Uemura T."/>
            <person name="Hattori Y."/>
        </authorList>
    </citation>
    <scope>NUCLEOTIDE SEQUENCE [LARGE SCALE GENOMIC DNA]</scope>
    <source>
        <strain evidence="10 11">PK-24</strain>
    </source>
</reference>
<feature type="compositionally biased region" description="Acidic residues" evidence="6">
    <location>
        <begin position="126"/>
        <end position="137"/>
    </location>
</feature>
<proteinExistence type="inferred from homology"/>
<feature type="compositionally biased region" description="Basic and acidic residues" evidence="6">
    <location>
        <begin position="113"/>
        <end position="125"/>
    </location>
</feature>
<dbReference type="InterPro" id="IPR004342">
    <property type="entry name" value="EXS_C"/>
</dbReference>
<evidence type="ECO:0000313" key="11">
    <source>
        <dbReference type="Proteomes" id="UP001378960"/>
    </source>
</evidence>
<keyword evidence="5 7" id="KW-0472">Membrane</keyword>
<feature type="domain" description="EXS" evidence="8">
    <location>
        <begin position="654"/>
        <end position="865"/>
    </location>
</feature>
<dbReference type="AlphaFoldDB" id="A0AAV5R0P9"/>
<evidence type="ECO:0000259" key="9">
    <source>
        <dbReference type="PROSITE" id="PS51382"/>
    </source>
</evidence>
<evidence type="ECO:0000256" key="1">
    <source>
        <dbReference type="ARBA" id="ARBA00004141"/>
    </source>
</evidence>
<feature type="domain" description="SPX" evidence="9">
    <location>
        <begin position="1"/>
        <end position="409"/>
    </location>
</feature>
<evidence type="ECO:0000313" key="10">
    <source>
        <dbReference type="EMBL" id="GMM44224.1"/>
    </source>
</evidence>
<evidence type="ECO:0000256" key="4">
    <source>
        <dbReference type="ARBA" id="ARBA00022989"/>
    </source>
</evidence>
<evidence type="ECO:0000256" key="2">
    <source>
        <dbReference type="ARBA" id="ARBA00009665"/>
    </source>
</evidence>
<dbReference type="Pfam" id="PF03124">
    <property type="entry name" value="EXS"/>
    <property type="match status" value="1"/>
</dbReference>
<feature type="transmembrane region" description="Helical" evidence="7">
    <location>
        <begin position="464"/>
        <end position="485"/>
    </location>
</feature>
<evidence type="ECO:0000259" key="8">
    <source>
        <dbReference type="PROSITE" id="PS51380"/>
    </source>
</evidence>
<dbReference type="CDD" id="cd14475">
    <property type="entry name" value="SPX_SYG1_like"/>
    <property type="match status" value="1"/>
</dbReference>
<dbReference type="GO" id="GO:0016036">
    <property type="term" value="P:cellular response to phosphate starvation"/>
    <property type="evidence" value="ECO:0007669"/>
    <property type="project" value="TreeGrafter"/>
</dbReference>
<gene>
    <name evidence="10" type="ORF">DAPK24_007990</name>
</gene>
<comment type="similarity">
    <text evidence="2">Belongs to the SYG1 (TC 2.A.94) family.</text>
</comment>
<dbReference type="PROSITE" id="PS51380">
    <property type="entry name" value="EXS"/>
    <property type="match status" value="1"/>
</dbReference>
<dbReference type="EMBL" id="BTGB01000001">
    <property type="protein sequence ID" value="GMM44224.1"/>
    <property type="molecule type" value="Genomic_DNA"/>
</dbReference>
<evidence type="ECO:0000256" key="5">
    <source>
        <dbReference type="ARBA" id="ARBA00023136"/>
    </source>
</evidence>